<feature type="binding site" evidence="3">
    <location>
        <position position="528"/>
    </location>
    <ligand>
        <name>Zn(2+)</name>
        <dbReference type="ChEBI" id="CHEBI:29105"/>
        <label>2</label>
    </ligand>
</feature>
<organism evidence="7 8">
    <name type="scientific">Cymbomonas tetramitiformis</name>
    <dbReference type="NCBI Taxonomy" id="36881"/>
    <lineage>
        <taxon>Eukaryota</taxon>
        <taxon>Viridiplantae</taxon>
        <taxon>Chlorophyta</taxon>
        <taxon>Pyramimonadophyceae</taxon>
        <taxon>Pyramimonadales</taxon>
        <taxon>Pyramimonadaceae</taxon>
        <taxon>Cymbomonas</taxon>
    </lineage>
</organism>
<keyword evidence="3" id="KW-0460">Magnesium</keyword>
<dbReference type="Proteomes" id="UP001190700">
    <property type="component" value="Unassembled WGS sequence"/>
</dbReference>
<keyword evidence="6" id="KW-0472">Membrane</keyword>
<sequence>MSDTELDSLLGDESGSPKVNQSTPFSSPAAHWMRWMYTPTDKLSQKLDRYQKALTHPGVLHTILKNKILQQVKDMQVVLQAKKDGISEAAYDEKIQTWRHEPTETLRKELQKLEATLQDRADTDKVESLLNMLVLSEIIKKKASKTSKELPRQRKTRKWGIVGVMSGVAKFLVLAAIVIALGALGFHALEQKRQAPPLDQAAPKNVVLLVADGMGPGYLTLAREALGLPGISRSLSLDRHVKGVVRSRSLDSAVTDCAASATALATGCTTKNGWLGMRPWYARNGGTLESIPWDEEEPEWENALSWKEMAQRETLHSLLEHAESQDKWTGMVSTARVTDETLAAFFTHESEGISENEVAEAQLNLGLEVLLGGGHRHFVSKDKGGERGDGRDLLRHARVKGYQVVETSAELERAHTTPLLGLFNASHLSYAIDRRGMSSTIWERPRSESAPATEEPTLAEMVRKAVQVLKGAPEGFVLVVEAGRVEHAGRSHDAAAALAEVLEFDEAFEAVLALTAAAGDTLVVATSDHDCGGLTVGCSESKALNAARVISMRASIAHMSMEVSRDELSAAEMMRRIGWVHEEEQVRNLQTHHAALVQDEGSEEAQRGLGRALSEAQGVGFTSSGRTASDVLLHASGPGAEAFSGGLHISRVGEILRGFVVTPAQEPPVQETPVQE</sequence>
<feature type="binding site" evidence="3">
    <location>
        <position position="212"/>
    </location>
    <ligand>
        <name>Zn(2+)</name>
        <dbReference type="ChEBI" id="CHEBI:29105"/>
        <label>2</label>
    </ligand>
</feature>
<feature type="transmembrane region" description="Helical" evidence="6">
    <location>
        <begin position="159"/>
        <end position="186"/>
    </location>
</feature>
<dbReference type="EMBL" id="LGRX02014327">
    <property type="protein sequence ID" value="KAK3264841.1"/>
    <property type="molecule type" value="Genomic_DNA"/>
</dbReference>
<dbReference type="InterPro" id="IPR017850">
    <property type="entry name" value="Alkaline_phosphatase_core_sf"/>
</dbReference>
<gene>
    <name evidence="7" type="ORF">CYMTET_26449</name>
</gene>
<protein>
    <recommendedName>
        <fullName evidence="1">alkaline phosphatase</fullName>
        <ecNumber evidence="1">3.1.3.1</ecNumber>
    </recommendedName>
</protein>
<dbReference type="AlphaFoldDB" id="A0AAE0KXX7"/>
<evidence type="ECO:0000256" key="3">
    <source>
        <dbReference type="PIRSR" id="PIRSR601952-2"/>
    </source>
</evidence>
<feature type="binding site" evidence="3">
    <location>
        <position position="212"/>
    </location>
    <ligand>
        <name>Mg(2+)</name>
        <dbReference type="ChEBI" id="CHEBI:18420"/>
    </ligand>
</feature>
<evidence type="ECO:0000256" key="2">
    <source>
        <dbReference type="ARBA" id="ARBA00022553"/>
    </source>
</evidence>
<dbReference type="Gene3D" id="3.40.720.10">
    <property type="entry name" value="Alkaline Phosphatase, subunit A"/>
    <property type="match status" value="1"/>
</dbReference>
<reference evidence="7 8" key="1">
    <citation type="journal article" date="2015" name="Genome Biol. Evol.">
        <title>Comparative Genomics of a Bacterivorous Green Alga Reveals Evolutionary Causalities and Consequences of Phago-Mixotrophic Mode of Nutrition.</title>
        <authorList>
            <person name="Burns J.A."/>
            <person name="Paasch A."/>
            <person name="Narechania A."/>
            <person name="Kim E."/>
        </authorList>
    </citation>
    <scope>NUCLEOTIDE SEQUENCE [LARGE SCALE GENOMIC DNA]</scope>
    <source>
        <strain evidence="7 8">PLY_AMNH</strain>
    </source>
</reference>
<keyword evidence="6" id="KW-1133">Transmembrane helix</keyword>
<dbReference type="InterPro" id="IPR042085">
    <property type="entry name" value="Ap_crown"/>
</dbReference>
<evidence type="ECO:0000256" key="5">
    <source>
        <dbReference type="SAM" id="MobiDB-lite"/>
    </source>
</evidence>
<dbReference type="PRINTS" id="PR00113">
    <property type="entry name" value="ALKPHPHTASE"/>
</dbReference>
<name>A0AAE0KXX7_9CHLO</name>
<evidence type="ECO:0000313" key="7">
    <source>
        <dbReference type="EMBL" id="KAK3264841.1"/>
    </source>
</evidence>
<dbReference type="Pfam" id="PF00245">
    <property type="entry name" value="Alk_phosphatase"/>
    <property type="match status" value="1"/>
</dbReference>
<comment type="cofactor">
    <cofactor evidence="3">
        <name>Mg(2+)</name>
        <dbReference type="ChEBI" id="CHEBI:18420"/>
    </cofactor>
    <text evidence="3">Binds 1 Mg(2+) ion.</text>
</comment>
<keyword evidence="3" id="KW-0479">Metal-binding</keyword>
<feature type="binding site" evidence="3">
    <location>
        <position position="529"/>
    </location>
    <ligand>
        <name>Zn(2+)</name>
        <dbReference type="ChEBI" id="CHEBI:29105"/>
        <label>2</label>
    </ligand>
</feature>
<dbReference type="InterPro" id="IPR001952">
    <property type="entry name" value="Alkaline_phosphatase"/>
</dbReference>
<dbReference type="Gene3D" id="1.10.1200.140">
    <property type="entry name" value="Alkaline phosphatase, crown domain"/>
    <property type="match status" value="1"/>
</dbReference>
<keyword evidence="2" id="KW-0597">Phosphoprotein</keyword>
<accession>A0AAE0KXX7</accession>
<dbReference type="GO" id="GO:0004035">
    <property type="term" value="F:alkaline phosphatase activity"/>
    <property type="evidence" value="ECO:0007669"/>
    <property type="project" value="UniProtKB-EC"/>
</dbReference>
<keyword evidence="3" id="KW-0862">Zinc</keyword>
<comment type="similarity">
    <text evidence="4">Belongs to the alkaline phosphatase family.</text>
</comment>
<feature type="binding site" evidence="3">
    <location>
        <position position="339"/>
    </location>
    <ligand>
        <name>Mg(2+)</name>
        <dbReference type="ChEBI" id="CHEBI:18420"/>
    </ligand>
</feature>
<keyword evidence="6" id="KW-0812">Transmembrane</keyword>
<evidence type="ECO:0000313" key="8">
    <source>
        <dbReference type="Proteomes" id="UP001190700"/>
    </source>
</evidence>
<evidence type="ECO:0000256" key="1">
    <source>
        <dbReference type="ARBA" id="ARBA00012647"/>
    </source>
</evidence>
<feature type="binding site" evidence="3">
    <location>
        <position position="341"/>
    </location>
    <ligand>
        <name>Mg(2+)</name>
        <dbReference type="ChEBI" id="CHEBI:18420"/>
    </ligand>
</feature>
<dbReference type="PANTHER" id="PTHR11596:SF5">
    <property type="entry name" value="ALKALINE PHOSPHATASE"/>
    <property type="match status" value="1"/>
</dbReference>
<dbReference type="CDD" id="cd16012">
    <property type="entry name" value="ALP"/>
    <property type="match status" value="1"/>
</dbReference>
<comment type="caution">
    <text evidence="7">The sequence shown here is derived from an EMBL/GenBank/DDBJ whole genome shotgun (WGS) entry which is preliminary data.</text>
</comment>
<evidence type="ECO:0000256" key="6">
    <source>
        <dbReference type="SAM" id="Phobius"/>
    </source>
</evidence>
<feature type="region of interest" description="Disordered" evidence="5">
    <location>
        <begin position="1"/>
        <end position="25"/>
    </location>
</feature>
<dbReference type="GO" id="GO:0046872">
    <property type="term" value="F:metal ion binding"/>
    <property type="evidence" value="ECO:0007669"/>
    <property type="project" value="UniProtKB-KW"/>
</dbReference>
<evidence type="ECO:0000256" key="4">
    <source>
        <dbReference type="RuleBase" id="RU003946"/>
    </source>
</evidence>
<dbReference type="PANTHER" id="PTHR11596">
    <property type="entry name" value="ALKALINE PHOSPHATASE"/>
    <property type="match status" value="1"/>
</dbReference>
<feature type="binding site" evidence="3">
    <location>
        <position position="481"/>
    </location>
    <ligand>
        <name>Mg(2+)</name>
        <dbReference type="ChEBI" id="CHEBI:18420"/>
    </ligand>
</feature>
<dbReference type="EC" id="3.1.3.1" evidence="1"/>
<comment type="cofactor">
    <cofactor evidence="3">
        <name>Zn(2+)</name>
        <dbReference type="ChEBI" id="CHEBI:29105"/>
    </cofactor>
    <text evidence="3">Binds 2 Zn(2+) ions.</text>
</comment>
<dbReference type="SMART" id="SM00098">
    <property type="entry name" value="alkPPc"/>
    <property type="match status" value="1"/>
</dbReference>
<proteinExistence type="inferred from homology"/>
<keyword evidence="8" id="KW-1185">Reference proteome</keyword>
<dbReference type="SUPFAM" id="SSF53649">
    <property type="entry name" value="Alkaline phosphatase-like"/>
    <property type="match status" value="1"/>
</dbReference>